<reference evidence="1 2" key="2">
    <citation type="submission" date="2018-03" db="EMBL/GenBank/DDBJ databases">
        <title>Draft genome of Pseudomonas putida strain KT-27.</title>
        <authorList>
            <person name="Yoshizawa S."/>
            <person name="Khan N.H."/>
            <person name="Nishimura M."/>
            <person name="Chiura H.X."/>
            <person name="Ogura Y."/>
            <person name="Hayashi T."/>
            <person name="Kogure K."/>
        </authorList>
    </citation>
    <scope>NUCLEOTIDE SEQUENCE [LARGE SCALE GENOMIC DNA]</scope>
    <source>
        <strain evidence="1 2">KT-27</strain>
    </source>
</reference>
<dbReference type="InterPro" id="IPR035709">
    <property type="entry name" value="YoaB-like"/>
</dbReference>
<dbReference type="Proteomes" id="UP000237194">
    <property type="component" value="Unassembled WGS sequence"/>
</dbReference>
<dbReference type="Gene3D" id="3.30.1330.40">
    <property type="entry name" value="RutC-like"/>
    <property type="match status" value="1"/>
</dbReference>
<protein>
    <recommendedName>
        <fullName evidence="3">RidA family protein</fullName>
    </recommendedName>
</protein>
<evidence type="ECO:0008006" key="3">
    <source>
        <dbReference type="Google" id="ProtNLM"/>
    </source>
</evidence>
<dbReference type="SUPFAM" id="SSF55298">
    <property type="entry name" value="YjgF-like"/>
    <property type="match status" value="1"/>
</dbReference>
<gene>
    <name evidence="1" type="ORF">BGP80_12875</name>
</gene>
<dbReference type="InterPro" id="IPR006175">
    <property type="entry name" value="YjgF/YER057c/UK114"/>
</dbReference>
<dbReference type="RefSeq" id="WP_103436920.1">
    <property type="nucleotide sequence ID" value="NZ_MIND01000018.1"/>
</dbReference>
<dbReference type="EMBL" id="MIND01000018">
    <property type="protein sequence ID" value="POF88812.1"/>
    <property type="molecule type" value="Genomic_DNA"/>
</dbReference>
<dbReference type="Pfam" id="PF01042">
    <property type="entry name" value="Ribonuc_L-PSP"/>
    <property type="match status" value="1"/>
</dbReference>
<comment type="caution">
    <text evidence="1">The sequence shown here is derived from an EMBL/GenBank/DDBJ whole genome shotgun (WGS) entry which is preliminary data.</text>
</comment>
<dbReference type="AlphaFoldDB" id="A0A2S3WD03"/>
<proteinExistence type="predicted"/>
<organism evidence="1 2">
    <name type="scientific">Pseudomonas putida</name>
    <name type="common">Arthrobacter siderocapsulatus</name>
    <dbReference type="NCBI Taxonomy" id="303"/>
    <lineage>
        <taxon>Bacteria</taxon>
        <taxon>Pseudomonadati</taxon>
        <taxon>Pseudomonadota</taxon>
        <taxon>Gammaproteobacteria</taxon>
        <taxon>Pseudomonadales</taxon>
        <taxon>Pseudomonadaceae</taxon>
        <taxon>Pseudomonas</taxon>
    </lineage>
</organism>
<dbReference type="PANTHER" id="PTHR47328:SF1">
    <property type="entry name" value="RUTC FAMILY PROTEIN YOAB"/>
    <property type="match status" value="1"/>
</dbReference>
<dbReference type="InterPro" id="IPR035959">
    <property type="entry name" value="RutC-like_sf"/>
</dbReference>
<evidence type="ECO:0000313" key="2">
    <source>
        <dbReference type="Proteomes" id="UP000237194"/>
    </source>
</evidence>
<reference evidence="1 2" key="1">
    <citation type="submission" date="2016-08" db="EMBL/GenBank/DDBJ databases">
        <authorList>
            <person name="Seilhamer J.J."/>
        </authorList>
    </citation>
    <scope>NUCLEOTIDE SEQUENCE [LARGE SCALE GENOMIC DNA]</scope>
    <source>
        <strain evidence="1 2">KT-27</strain>
    </source>
</reference>
<dbReference type="CDD" id="cd06150">
    <property type="entry name" value="YjgF_YER057c_UK114_like_2"/>
    <property type="match status" value="1"/>
</dbReference>
<accession>A0A2S3WD03</accession>
<evidence type="ECO:0000313" key="1">
    <source>
        <dbReference type="EMBL" id="POF88812.1"/>
    </source>
</evidence>
<sequence>MTSINRIESNARLSRAVVHNGVVYLAGITATDCTQDIRSQTRDVLQKIEERLAQAGSDKNHILSAQIWLANIVEDFDPMNDEWSNWLGSAGRPARATCQVAFDDPSLLIEVIITAAVS</sequence>
<dbReference type="PANTHER" id="PTHR47328">
    <property type="match status" value="1"/>
</dbReference>
<name>A0A2S3WD03_PSEPU</name>